<evidence type="ECO:0000256" key="1">
    <source>
        <dbReference type="ARBA" id="ARBA00011975"/>
    </source>
</evidence>
<dbReference type="InterPro" id="IPR001525">
    <property type="entry name" value="C5_MeTfrase"/>
</dbReference>
<protein>
    <recommendedName>
        <fullName evidence="1">DNA (cytosine-5-)-methyltransferase</fullName>
        <ecNumber evidence="1">2.1.1.37</ecNumber>
    </recommendedName>
</protein>
<evidence type="ECO:0000313" key="7">
    <source>
        <dbReference type="EMBL" id="AEN19714.1"/>
    </source>
</evidence>
<dbReference type="GO" id="GO:0003677">
    <property type="term" value="F:DNA binding"/>
    <property type="evidence" value="ECO:0007669"/>
    <property type="project" value="TreeGrafter"/>
</dbReference>
<dbReference type="GO" id="GO:0044027">
    <property type="term" value="P:negative regulation of gene expression via chromosomal CpG island methylation"/>
    <property type="evidence" value="ECO:0007669"/>
    <property type="project" value="TreeGrafter"/>
</dbReference>
<dbReference type="EC" id="2.1.1.37" evidence="1"/>
<dbReference type="AlphaFoldDB" id="G3JXD1"/>
<keyword evidence="5" id="KW-0680">Restriction system</keyword>
<proteinExistence type="inferred from homology"/>
<dbReference type="GO" id="GO:0032259">
    <property type="term" value="P:methylation"/>
    <property type="evidence" value="ECO:0007669"/>
    <property type="project" value="UniProtKB-KW"/>
</dbReference>
<feature type="active site" evidence="6">
    <location>
        <position position="83"/>
    </location>
</feature>
<dbReference type="SUPFAM" id="SSF53335">
    <property type="entry name" value="S-adenosyl-L-methionine-dependent methyltransferases"/>
    <property type="match status" value="1"/>
</dbReference>
<dbReference type="PANTHER" id="PTHR10629">
    <property type="entry name" value="CYTOSINE-SPECIFIC METHYLTRANSFERASE"/>
    <property type="match status" value="1"/>
</dbReference>
<organism evidence="7">
    <name type="scientific">Thermus sp. 93170</name>
    <dbReference type="NCBI Taxonomy" id="1046939"/>
    <lineage>
        <taxon>Bacteria</taxon>
        <taxon>Thermotogati</taxon>
        <taxon>Deinococcota</taxon>
        <taxon>Deinococci</taxon>
        <taxon>Thermales</taxon>
        <taxon>Thermaceae</taxon>
        <taxon>Thermus</taxon>
    </lineage>
</organism>
<dbReference type="GO" id="GO:0003886">
    <property type="term" value="F:DNA (cytosine-5-)-methyltransferase activity"/>
    <property type="evidence" value="ECO:0007669"/>
    <property type="project" value="UniProtKB-EC"/>
</dbReference>
<dbReference type="InterPro" id="IPR029063">
    <property type="entry name" value="SAM-dependent_MTases_sf"/>
</dbReference>
<name>G3JXD1_9DEIN</name>
<gene>
    <name evidence="7" type="primary">tseIAM</name>
</gene>
<keyword evidence="4 6" id="KW-0949">S-adenosyl-L-methionine</keyword>
<dbReference type="PANTHER" id="PTHR10629:SF52">
    <property type="entry name" value="DNA (CYTOSINE-5)-METHYLTRANSFERASE 1"/>
    <property type="match status" value="1"/>
</dbReference>
<evidence type="ECO:0000256" key="3">
    <source>
        <dbReference type="ARBA" id="ARBA00022679"/>
    </source>
</evidence>
<comment type="similarity">
    <text evidence="6">Belongs to the class I-like SAM-binding methyltransferase superfamily. C5-methyltransferase family.</text>
</comment>
<dbReference type="GO" id="GO:0009307">
    <property type="term" value="P:DNA restriction-modification system"/>
    <property type="evidence" value="ECO:0007669"/>
    <property type="project" value="UniProtKB-KW"/>
</dbReference>
<keyword evidence="2 6" id="KW-0489">Methyltransferase</keyword>
<keyword evidence="3 6" id="KW-0808">Transferase</keyword>
<evidence type="ECO:0000256" key="6">
    <source>
        <dbReference type="PROSITE-ProRule" id="PRU01016"/>
    </source>
</evidence>
<evidence type="ECO:0000256" key="4">
    <source>
        <dbReference type="ARBA" id="ARBA00022691"/>
    </source>
</evidence>
<dbReference type="Pfam" id="PF00145">
    <property type="entry name" value="DNA_methylase"/>
    <property type="match status" value="2"/>
</dbReference>
<dbReference type="PRINTS" id="PR00105">
    <property type="entry name" value="C5METTRFRASE"/>
</dbReference>
<evidence type="ECO:0000256" key="2">
    <source>
        <dbReference type="ARBA" id="ARBA00022603"/>
    </source>
</evidence>
<sequence length="277" mass="30760">MRTVSLFTGAGGLDWGFRSLGFSTVIGIDKKLDAAETFSRNFGIPISKGPLLRAGYYSVGDVSQSRLEAPIPSPAVLLGGPPCQDFSIMRGVDQERGGTKTLRGKLYLHFARYLAVLKPLAFVFENVPGLLSSNSGKDISAILEEFTNLHRLPEQWRRQYEAKPHQTPPPPEDLISEASRGDIPSYRIAFSGVVDASWHGVPQRRKRLLIIGFREDLPVRMDHLLAIEEAMAGSPALRKYPLTALEALEGAILPELREIYREIVSEYSGLFLRRTIL</sequence>
<dbReference type="EMBL" id="JN035228">
    <property type="protein sequence ID" value="AEN19714.1"/>
    <property type="molecule type" value="Genomic_DNA"/>
</dbReference>
<dbReference type="Gene3D" id="3.40.50.150">
    <property type="entry name" value="Vaccinia Virus protein VP39"/>
    <property type="match status" value="1"/>
</dbReference>
<reference evidence="7" key="1">
    <citation type="submission" date="2011-05" db="EMBL/GenBank/DDBJ databases">
        <title>TseI RM system.</title>
        <authorList>
            <person name="Xu S.-Y."/>
        </authorList>
    </citation>
    <scope>NUCLEOTIDE SEQUENCE</scope>
    <source>
        <strain evidence="7">93170</strain>
    </source>
</reference>
<evidence type="ECO:0000256" key="5">
    <source>
        <dbReference type="ARBA" id="ARBA00022747"/>
    </source>
</evidence>
<dbReference type="InterPro" id="IPR050390">
    <property type="entry name" value="C5-Methyltransferase"/>
</dbReference>
<accession>G3JXD1</accession>
<dbReference type="PROSITE" id="PS51679">
    <property type="entry name" value="SAM_MT_C5"/>
    <property type="match status" value="1"/>
</dbReference>